<evidence type="ECO:0000256" key="4">
    <source>
        <dbReference type="ARBA" id="ARBA00023054"/>
    </source>
</evidence>
<feature type="domain" description="Exocyst complex component Sec10-like alpha-helical bundle" evidence="5">
    <location>
        <begin position="173"/>
        <end position="638"/>
    </location>
</feature>
<dbReference type="EMBL" id="SEOQ01000052">
    <property type="protein sequence ID" value="TFY71411.1"/>
    <property type="molecule type" value="Genomic_DNA"/>
</dbReference>
<evidence type="ECO:0000256" key="3">
    <source>
        <dbReference type="ARBA" id="ARBA00022483"/>
    </source>
</evidence>
<dbReference type="Proteomes" id="UP000298327">
    <property type="component" value="Unassembled WGS sequence"/>
</dbReference>
<proteinExistence type="inferred from homology"/>
<dbReference type="Pfam" id="PF20667">
    <property type="entry name" value="Sec10_N"/>
    <property type="match status" value="1"/>
</dbReference>
<feature type="domain" description="Exocyst complex component Sec10 N-terminal" evidence="6">
    <location>
        <begin position="50"/>
        <end position="163"/>
    </location>
</feature>
<dbReference type="GO" id="GO:0006887">
    <property type="term" value="P:exocytosis"/>
    <property type="evidence" value="ECO:0007669"/>
    <property type="project" value="UniProtKB-KW"/>
</dbReference>
<dbReference type="PANTHER" id="PTHR12100:SF0">
    <property type="entry name" value="EXOCYST COMPLEX COMPONENT 5"/>
    <property type="match status" value="1"/>
</dbReference>
<evidence type="ECO:0000256" key="2">
    <source>
        <dbReference type="ARBA" id="ARBA00022448"/>
    </source>
</evidence>
<dbReference type="GO" id="GO:0000145">
    <property type="term" value="C:exocyst"/>
    <property type="evidence" value="ECO:0007669"/>
    <property type="project" value="TreeGrafter"/>
</dbReference>
<keyword evidence="4" id="KW-0175">Coiled coil</keyword>
<dbReference type="InterPro" id="IPR048625">
    <property type="entry name" value="Sec10_N"/>
</dbReference>
<evidence type="ECO:0000259" key="5">
    <source>
        <dbReference type="Pfam" id="PF07393"/>
    </source>
</evidence>
<accession>A0A4Y9ZC82</accession>
<protein>
    <submittedName>
        <fullName evidence="7">Uncharacterized protein</fullName>
    </submittedName>
</protein>
<dbReference type="GO" id="GO:0006893">
    <property type="term" value="P:Golgi to plasma membrane transport"/>
    <property type="evidence" value="ECO:0007669"/>
    <property type="project" value="TreeGrafter"/>
</dbReference>
<dbReference type="InterPro" id="IPR048627">
    <property type="entry name" value="Sec10_HB"/>
</dbReference>
<organism evidence="7 8">
    <name type="scientific">Dentipellis fragilis</name>
    <dbReference type="NCBI Taxonomy" id="205917"/>
    <lineage>
        <taxon>Eukaryota</taxon>
        <taxon>Fungi</taxon>
        <taxon>Dikarya</taxon>
        <taxon>Basidiomycota</taxon>
        <taxon>Agaricomycotina</taxon>
        <taxon>Agaricomycetes</taxon>
        <taxon>Russulales</taxon>
        <taxon>Hericiaceae</taxon>
        <taxon>Dentipellis</taxon>
    </lineage>
</organism>
<keyword evidence="8" id="KW-1185">Reference proteome</keyword>
<evidence type="ECO:0000256" key="1">
    <source>
        <dbReference type="ARBA" id="ARBA00006572"/>
    </source>
</evidence>
<reference evidence="7 8" key="1">
    <citation type="submission" date="2019-02" db="EMBL/GenBank/DDBJ databases">
        <title>Genome sequencing of the rare red list fungi Dentipellis fragilis.</title>
        <authorList>
            <person name="Buettner E."/>
            <person name="Kellner H."/>
        </authorList>
    </citation>
    <scope>NUCLEOTIDE SEQUENCE [LARGE SCALE GENOMIC DNA]</scope>
    <source>
        <strain evidence="7 8">DSM 105465</strain>
    </source>
</reference>
<dbReference type="AlphaFoldDB" id="A0A4Y9ZC82"/>
<sequence>MDPDYQLDAAAQDALKLQSFEGKFDVKDFVGSFSEKLITQSKADSGPFDPKPFIRTFEAAVDRLIAVRKDVQAKTEQMEKSVRVAEREYSKKMAELNRGFEAVGTSFSGMEAKMNEVGRTAIRIGEQLESVHLQRQRAQAAYDLIDYYNQFSRDDTSRLDTLKKEGREGRRQVAVLLRRLSTVAKEVDLPTAEKTRENIDKYCEKFEKDMLYLFDRCYRKGDPKMMHHCAQTLLDFNGGASCVQVYVNQHDFFINRVREKTAAEDKFLWGSLPDPDLTPPRNEASLKELLTEIRATVGQEAQIVQAVFPNPPFVMQVFLQRVFAQSIQQHMEGLLNRASSISDLAFLRILQLVHIQTSLLVDDLKGYEVPTMAPRTALSSSEFSRSLSGAPAAGAPSSTAATVSTMLETAMEELFVPYTEGTRYLERETKTLGELYANHLLAFTRYHEKMLQKGKSSMFDRMMGQLGSTGTSGSSSTAAAALMRFGGIGDRNQVAVEEPVREEDGLLSVDTAETMLKWHAEAIGRCVELSPANDTPKHAFALFRALAETLGGGYMETALETALSRVDAADHTKAEPNLQPLSVLRAVDLICHLWQQYVNIALLPLVASSVTVRREMVVYNNQTVSKIEGAANGLISRLTDGASITRSKIQFLARADYCACRAAIITWLSTQLAKQKKTDFKPRNDDISFARVNTEPCDGCCETLERVREAAMQNLSGKNLEVFLTEVGVSFHGLLLDHLRKFPVSATGGLMLAKDLKTYQDTIDTFNIPALHERFEFIRQLGNIFLVRPEILKSYITENYLGRIDSTLLRPYLAQRSDWGQFEKGFVDGDDEVQAESKGFRDRFGMGRLSMMMKDLEGIRLGDSMHVGMPTLPGGLAGGFSISTRAFGRDSQAS</sequence>
<comment type="similarity">
    <text evidence="1">Belongs to the SEC10 family.</text>
</comment>
<keyword evidence="2" id="KW-0813">Transport</keyword>
<comment type="caution">
    <text evidence="7">The sequence shown here is derived from an EMBL/GenBank/DDBJ whole genome shotgun (WGS) entry which is preliminary data.</text>
</comment>
<keyword evidence="3" id="KW-0268">Exocytosis</keyword>
<evidence type="ECO:0000259" key="6">
    <source>
        <dbReference type="Pfam" id="PF20667"/>
    </source>
</evidence>
<name>A0A4Y9ZC82_9AGAM</name>
<evidence type="ECO:0000313" key="8">
    <source>
        <dbReference type="Proteomes" id="UP000298327"/>
    </source>
</evidence>
<feature type="domain" description="Exocyst complex component Sec10-like alpha-helical bundle" evidence="5">
    <location>
        <begin position="662"/>
        <end position="822"/>
    </location>
</feature>
<dbReference type="Pfam" id="PF07393">
    <property type="entry name" value="Sec10_HB"/>
    <property type="match status" value="2"/>
</dbReference>
<dbReference type="OrthoDB" id="125856at2759"/>
<dbReference type="STRING" id="205917.A0A4Y9ZC82"/>
<gene>
    <name evidence="7" type="ORF">EVG20_g1591</name>
</gene>
<dbReference type="InterPro" id="IPR009976">
    <property type="entry name" value="Sec10-like"/>
</dbReference>
<evidence type="ECO:0000313" key="7">
    <source>
        <dbReference type="EMBL" id="TFY71411.1"/>
    </source>
</evidence>
<dbReference type="PANTHER" id="PTHR12100">
    <property type="entry name" value="SEC10"/>
    <property type="match status" value="1"/>
</dbReference>